<proteinExistence type="predicted"/>
<dbReference type="PROSITE" id="PS00107">
    <property type="entry name" value="PROTEIN_KINASE_ATP"/>
    <property type="match status" value="1"/>
</dbReference>
<feature type="compositionally biased region" description="Polar residues" evidence="4">
    <location>
        <begin position="730"/>
        <end position="743"/>
    </location>
</feature>
<dbReference type="AlphaFoldDB" id="A0A7M7HM58"/>
<reference evidence="7" key="2">
    <citation type="submission" date="2021-01" db="UniProtKB">
        <authorList>
            <consortium name="EnsemblMetazoa"/>
        </authorList>
    </citation>
    <scope>IDENTIFICATION</scope>
</reference>
<dbReference type="PRINTS" id="PR00109">
    <property type="entry name" value="TYRKINASE"/>
</dbReference>
<keyword evidence="5" id="KW-0732">Signal</keyword>
<feature type="domain" description="Protein kinase" evidence="6">
    <location>
        <begin position="426"/>
        <end position="699"/>
    </location>
</feature>
<dbReference type="KEGG" id="spu:105444549"/>
<dbReference type="SUPFAM" id="SSF56112">
    <property type="entry name" value="Protein kinase-like (PK-like)"/>
    <property type="match status" value="1"/>
</dbReference>
<dbReference type="Gene3D" id="1.10.510.10">
    <property type="entry name" value="Transferase(Phosphotransferase) domain 1"/>
    <property type="match status" value="1"/>
</dbReference>
<evidence type="ECO:0000256" key="2">
    <source>
        <dbReference type="ARBA" id="ARBA00051243"/>
    </source>
</evidence>
<dbReference type="GO" id="GO:0005886">
    <property type="term" value="C:plasma membrane"/>
    <property type="evidence" value="ECO:0000318"/>
    <property type="project" value="GO_Central"/>
</dbReference>
<comment type="catalytic activity">
    <reaction evidence="2">
        <text>L-tyrosyl-[protein] + ATP = O-phospho-L-tyrosyl-[protein] + ADP + H(+)</text>
        <dbReference type="Rhea" id="RHEA:10596"/>
        <dbReference type="Rhea" id="RHEA-COMP:10136"/>
        <dbReference type="Rhea" id="RHEA-COMP:20101"/>
        <dbReference type="ChEBI" id="CHEBI:15378"/>
        <dbReference type="ChEBI" id="CHEBI:30616"/>
        <dbReference type="ChEBI" id="CHEBI:46858"/>
        <dbReference type="ChEBI" id="CHEBI:61978"/>
        <dbReference type="ChEBI" id="CHEBI:456216"/>
        <dbReference type="EC" id="2.7.10.1"/>
    </reaction>
</comment>
<comment type="subcellular location">
    <subcellularLocation>
        <location evidence="1">Membrane</location>
        <topology evidence="1">Single-pass membrane protein</topology>
    </subcellularLocation>
</comment>
<dbReference type="Pfam" id="PF07714">
    <property type="entry name" value="PK_Tyr_Ser-Thr"/>
    <property type="match status" value="1"/>
</dbReference>
<evidence type="ECO:0000256" key="3">
    <source>
        <dbReference type="PROSITE-ProRule" id="PRU10141"/>
    </source>
</evidence>
<keyword evidence="8" id="KW-1185">Reference proteome</keyword>
<dbReference type="InterPro" id="IPR000719">
    <property type="entry name" value="Prot_kinase_dom"/>
</dbReference>
<reference evidence="8" key="1">
    <citation type="submission" date="2015-02" db="EMBL/GenBank/DDBJ databases">
        <title>Genome sequencing for Strongylocentrotus purpuratus.</title>
        <authorList>
            <person name="Murali S."/>
            <person name="Liu Y."/>
            <person name="Vee V."/>
            <person name="English A."/>
            <person name="Wang M."/>
            <person name="Skinner E."/>
            <person name="Han Y."/>
            <person name="Muzny D.M."/>
            <person name="Worley K.C."/>
            <person name="Gibbs R.A."/>
        </authorList>
    </citation>
    <scope>NUCLEOTIDE SEQUENCE</scope>
</reference>
<dbReference type="InParanoid" id="A0A7M7HM58"/>
<feature type="region of interest" description="Disordered" evidence="4">
    <location>
        <begin position="289"/>
        <end position="310"/>
    </location>
</feature>
<dbReference type="PANTHER" id="PTHR24416:SF620">
    <property type="entry name" value="TYROSINE-PROTEIN KINASE RECEPTOR TORSO"/>
    <property type="match status" value="1"/>
</dbReference>
<dbReference type="EnsemblMetazoa" id="XM_011678904">
    <property type="protein sequence ID" value="XP_011677206"/>
    <property type="gene ID" value="LOC105444549"/>
</dbReference>
<organism evidence="7 8">
    <name type="scientific">Strongylocentrotus purpuratus</name>
    <name type="common">Purple sea urchin</name>
    <dbReference type="NCBI Taxonomy" id="7668"/>
    <lineage>
        <taxon>Eukaryota</taxon>
        <taxon>Metazoa</taxon>
        <taxon>Echinodermata</taxon>
        <taxon>Eleutherozoa</taxon>
        <taxon>Echinozoa</taxon>
        <taxon>Echinoidea</taxon>
        <taxon>Euechinoidea</taxon>
        <taxon>Echinacea</taxon>
        <taxon>Camarodonta</taxon>
        <taxon>Echinidea</taxon>
        <taxon>Strongylocentrotidae</taxon>
        <taxon>Strongylocentrotus</taxon>
    </lineage>
</organism>
<evidence type="ECO:0000313" key="7">
    <source>
        <dbReference type="EnsemblMetazoa" id="XP_011677206"/>
    </source>
</evidence>
<protein>
    <recommendedName>
        <fullName evidence="6">Protein kinase domain-containing protein</fullName>
    </recommendedName>
</protein>
<feature type="signal peptide" evidence="5">
    <location>
        <begin position="1"/>
        <end position="23"/>
    </location>
</feature>
<dbReference type="GO" id="GO:0043235">
    <property type="term" value="C:receptor complex"/>
    <property type="evidence" value="ECO:0000318"/>
    <property type="project" value="GO_Central"/>
</dbReference>
<dbReference type="PANTHER" id="PTHR24416">
    <property type="entry name" value="TYROSINE-PROTEIN KINASE RECEPTOR"/>
    <property type="match status" value="1"/>
</dbReference>
<evidence type="ECO:0000313" key="8">
    <source>
        <dbReference type="Proteomes" id="UP000007110"/>
    </source>
</evidence>
<dbReference type="GeneID" id="105444549"/>
<dbReference type="InterPro" id="IPR050122">
    <property type="entry name" value="RTK"/>
</dbReference>
<keyword evidence="3" id="KW-0547">Nucleotide-binding</keyword>
<dbReference type="OrthoDB" id="535945at2759"/>
<dbReference type="RefSeq" id="XP_011677206.2">
    <property type="nucleotide sequence ID" value="XM_011678904.2"/>
</dbReference>
<dbReference type="GO" id="GO:0007169">
    <property type="term" value="P:cell surface receptor protein tyrosine kinase signaling pathway"/>
    <property type="evidence" value="ECO:0000318"/>
    <property type="project" value="GO_Central"/>
</dbReference>
<evidence type="ECO:0000256" key="1">
    <source>
        <dbReference type="ARBA" id="ARBA00004167"/>
    </source>
</evidence>
<accession>A0A7M7HM58</accession>
<evidence type="ECO:0000256" key="4">
    <source>
        <dbReference type="SAM" id="MobiDB-lite"/>
    </source>
</evidence>
<sequence>MAILRLILPSLLILLIRTVSIHCEMCKTIYPFAEVSTSSFKVDFETVPVDDIDHSYDLRANFSWENPQGTGYDQFMVRSVKADGELYSSRLNCEDDTYIYVIDTFAVFNNLQHGSLYAFQVGLYDSTSHGAQQFAKEFASKAPDCYLETSDLNYCASRDIATIGVPVDVRTEDIIKYQDTNHTVTIHVTWRRPVQINGLLTYFLLKVDNEQGTLFNKLLEVDKVYAEGPDVTFYIYIPTIPEGKDTNLRVTAYVYQEGHVSSIPGPEHRVSFLTIPTFNVTVARPTGLDSPGVQIKPTRTPPQSPHVDSTTSRVQVFLTDALTDAPRETSPFIQTTPLSPDQGQSEWIKVLLYSGVPALVLTCCIAAILVRFRRKRSKSSDETLFIRYLENGNSDKPPTPKVKRPSIDLTPKDPAFEGKEFDRSLLKIEKELGAGQFGIVYKAFAFGLNGIKEYVPVAVKSLRVNATPGMEEDFLNEIKLMIDLGQHPNILQIIGCCTVHEPNYLITEYMKYGDLLHFLWKCREDKYRRQDSIFDLTQANQLQICRQISRGMEYIFKTRYYHGDLAARNVLVGEGLEVKVSDFGLADDIYQSGYKRLAPDKKRPVKWVSLETNTIGRCTIQSDVWSFGIVMYEIYTLGGVPYPGMDGREIISKLQEGYRMPKPDQCPEDVYDIMKACWHANPSERPTFTTIFKRLDDMLAVDSDYLTADFDDVQQFSSTTAPSHDDKRTVGQNFTGEDVNMSTLDKRNEDEEEEEEEDDLGKMTDSVAMEPTSMETAMGQGNPGFLMEEEECSVSIKRDNRIVLDPREHGMGITEVVSGRV</sequence>
<dbReference type="PROSITE" id="PS50011">
    <property type="entry name" value="PROTEIN_KINASE_DOM"/>
    <property type="match status" value="1"/>
</dbReference>
<evidence type="ECO:0000256" key="5">
    <source>
        <dbReference type="SAM" id="SignalP"/>
    </source>
</evidence>
<dbReference type="FunFam" id="1.10.510.10:FF:002448">
    <property type="match status" value="1"/>
</dbReference>
<feature type="compositionally biased region" description="Acidic residues" evidence="4">
    <location>
        <begin position="750"/>
        <end position="759"/>
    </location>
</feature>
<dbReference type="Proteomes" id="UP000007110">
    <property type="component" value="Unassembled WGS sequence"/>
</dbReference>
<keyword evidence="3" id="KW-0067">ATP-binding</keyword>
<evidence type="ECO:0000259" key="6">
    <source>
        <dbReference type="PROSITE" id="PS50011"/>
    </source>
</evidence>
<dbReference type="OMA" id="QDNNEMI"/>
<dbReference type="GO" id="GO:0005524">
    <property type="term" value="F:ATP binding"/>
    <property type="evidence" value="ECO:0007669"/>
    <property type="project" value="UniProtKB-UniRule"/>
</dbReference>
<dbReference type="Gene3D" id="3.30.200.20">
    <property type="entry name" value="Phosphorylase Kinase, domain 1"/>
    <property type="match status" value="1"/>
</dbReference>
<dbReference type="GO" id="GO:0004714">
    <property type="term" value="F:transmembrane receptor protein tyrosine kinase activity"/>
    <property type="evidence" value="ECO:0000318"/>
    <property type="project" value="GO_Central"/>
</dbReference>
<dbReference type="CDD" id="cd00192">
    <property type="entry name" value="PTKc"/>
    <property type="match status" value="1"/>
</dbReference>
<dbReference type="InterPro" id="IPR017441">
    <property type="entry name" value="Protein_kinase_ATP_BS"/>
</dbReference>
<dbReference type="InterPro" id="IPR011009">
    <property type="entry name" value="Kinase-like_dom_sf"/>
</dbReference>
<feature type="region of interest" description="Disordered" evidence="4">
    <location>
        <begin position="717"/>
        <end position="762"/>
    </location>
</feature>
<dbReference type="PROSITE" id="PS00109">
    <property type="entry name" value="PROTEIN_KINASE_TYR"/>
    <property type="match status" value="1"/>
</dbReference>
<feature type="chain" id="PRO_5029535157" description="Protein kinase domain-containing protein" evidence="5">
    <location>
        <begin position="24"/>
        <end position="821"/>
    </location>
</feature>
<dbReference type="InterPro" id="IPR001245">
    <property type="entry name" value="Ser-Thr/Tyr_kinase_cat_dom"/>
</dbReference>
<dbReference type="InterPro" id="IPR008266">
    <property type="entry name" value="Tyr_kinase_AS"/>
</dbReference>
<feature type="binding site" evidence="3">
    <location>
        <position position="460"/>
    </location>
    <ligand>
        <name>ATP</name>
        <dbReference type="ChEBI" id="CHEBI:30616"/>
    </ligand>
</feature>
<name>A0A7M7HM58_STRPU</name>